<evidence type="ECO:0000313" key="4">
    <source>
        <dbReference type="Proteomes" id="UP000784294"/>
    </source>
</evidence>
<evidence type="ECO:0008006" key="5">
    <source>
        <dbReference type="Google" id="ProtNLM"/>
    </source>
</evidence>
<dbReference type="AlphaFoldDB" id="A0A3S5CP74"/>
<dbReference type="Pfam" id="PF00779">
    <property type="entry name" value="BTK"/>
    <property type="match status" value="1"/>
</dbReference>
<feature type="compositionally biased region" description="Low complexity" evidence="2">
    <location>
        <begin position="128"/>
        <end position="165"/>
    </location>
</feature>
<dbReference type="Proteomes" id="UP000784294">
    <property type="component" value="Unassembled WGS sequence"/>
</dbReference>
<organism evidence="3 4">
    <name type="scientific">Protopolystoma xenopodis</name>
    <dbReference type="NCBI Taxonomy" id="117903"/>
    <lineage>
        <taxon>Eukaryota</taxon>
        <taxon>Metazoa</taxon>
        <taxon>Spiralia</taxon>
        <taxon>Lophotrochozoa</taxon>
        <taxon>Platyhelminthes</taxon>
        <taxon>Monogenea</taxon>
        <taxon>Polyopisthocotylea</taxon>
        <taxon>Polystomatidea</taxon>
        <taxon>Polystomatidae</taxon>
        <taxon>Protopolystoma</taxon>
    </lineage>
</organism>
<accession>A0A3S5CP74</accession>
<dbReference type="PROSITE" id="PS51113">
    <property type="entry name" value="ZF_BTK"/>
    <property type="match status" value="1"/>
</dbReference>
<dbReference type="SUPFAM" id="SSF50729">
    <property type="entry name" value="PH domain-like"/>
    <property type="match status" value="1"/>
</dbReference>
<dbReference type="GO" id="GO:0008270">
    <property type="term" value="F:zinc ion binding"/>
    <property type="evidence" value="ECO:0007669"/>
    <property type="project" value="UniProtKB-KW"/>
</dbReference>
<dbReference type="InterPro" id="IPR011993">
    <property type="entry name" value="PH-like_dom_sf"/>
</dbReference>
<evidence type="ECO:0000256" key="1">
    <source>
        <dbReference type="PROSITE-ProRule" id="PRU00432"/>
    </source>
</evidence>
<evidence type="ECO:0000256" key="2">
    <source>
        <dbReference type="SAM" id="MobiDB-lite"/>
    </source>
</evidence>
<keyword evidence="1" id="KW-0863">Zinc-finger</keyword>
<comment type="caution">
    <text evidence="3">The sequence shown here is derived from an EMBL/GenBank/DDBJ whole genome shotgun (WGS) entry which is preliminary data.</text>
</comment>
<dbReference type="OrthoDB" id="28230at2759"/>
<dbReference type="GO" id="GO:0035556">
    <property type="term" value="P:intracellular signal transduction"/>
    <property type="evidence" value="ECO:0007669"/>
    <property type="project" value="InterPro"/>
</dbReference>
<sequence>MAKRSQSKKLFSRDNYKLREFVLTPYCIKYFEVSGGIAYVEDSVSTSWSIMYIVAGTAIERDDWISLVRYYSKERGAIFLPKYHPGIWKKPGRHSCCDDINRRSMGCQATIEPGLPILIEEHQLPRRSSSSANTAHNNASSSTSTTNSGGSVTSNPTSVNSPSNSMPTAVVAQLQHCF</sequence>
<evidence type="ECO:0000313" key="3">
    <source>
        <dbReference type="EMBL" id="VEL25108.1"/>
    </source>
</evidence>
<reference evidence="3" key="1">
    <citation type="submission" date="2018-11" db="EMBL/GenBank/DDBJ databases">
        <authorList>
            <consortium name="Pathogen Informatics"/>
        </authorList>
    </citation>
    <scope>NUCLEOTIDE SEQUENCE</scope>
</reference>
<keyword evidence="4" id="KW-1185">Reference proteome</keyword>
<feature type="region of interest" description="Disordered" evidence="2">
    <location>
        <begin position="126"/>
        <end position="166"/>
    </location>
</feature>
<name>A0A3S5CP74_9PLAT</name>
<dbReference type="Gene3D" id="2.30.29.30">
    <property type="entry name" value="Pleckstrin-homology domain (PH domain)/Phosphotyrosine-binding domain (PTB)"/>
    <property type="match status" value="2"/>
</dbReference>
<keyword evidence="1" id="KW-0479">Metal-binding</keyword>
<protein>
    <recommendedName>
        <fullName evidence="5">PH domain-containing protein</fullName>
    </recommendedName>
</protein>
<dbReference type="InterPro" id="IPR001562">
    <property type="entry name" value="Znf_Btk_motif"/>
</dbReference>
<dbReference type="EMBL" id="CAAALY010071734">
    <property type="protein sequence ID" value="VEL25108.1"/>
    <property type="molecule type" value="Genomic_DNA"/>
</dbReference>
<proteinExistence type="predicted"/>
<keyword evidence="1" id="KW-0862">Zinc</keyword>
<gene>
    <name evidence="3" type="ORF">PXEA_LOCUS18548</name>
</gene>